<sequence>MNGGDSVVRAEGLVKGSDVIFGLPSDFKYLLCNIILDLVARMFVKENSFLRDSLVFCQFSKKKVFFYVEIQFCTLAQVTKVRA</sequence>
<dbReference type="Proteomes" id="UP000256572">
    <property type="component" value="Chromosome"/>
</dbReference>
<name>A0AAN1U9Z9_9PROT</name>
<accession>A0AAN1U9Z9</accession>
<reference evidence="1 2" key="2">
    <citation type="submission" date="2018-08" db="EMBL/GenBank/DDBJ databases">
        <title>Acetobacter oryzifermentans sp. nov., isolated from Korea traditional vinegar and reclassification of Acetobacter pasteurianus subsp. ascendens (Henneberg 1898) as Acetobacter ascendens comb. nov.</title>
        <authorList>
            <person name="Cho G.Y."/>
            <person name="Lee S.H."/>
        </authorList>
    </citation>
    <scope>NUCLEOTIDE SEQUENCE [LARGE SCALE GENOMIC DNA]</scope>
    <source>
        <strain evidence="1 2">SH</strain>
    </source>
</reference>
<proteinExistence type="predicted"/>
<reference evidence="1 2" key="1">
    <citation type="submission" date="2017-09" db="EMBL/GenBank/DDBJ databases">
        <authorList>
            <person name="Kim K.H."/>
            <person name="Chun B.H."/>
            <person name="Han G.S."/>
            <person name="Hyun S.G."/>
            <person name="Jeon C.O."/>
        </authorList>
    </citation>
    <scope>NUCLEOTIDE SEQUENCE [LARGE SCALE GENOMIC DNA]</scope>
    <source>
        <strain evidence="1 2">SH</strain>
    </source>
</reference>
<organism evidence="1 2">
    <name type="scientific">Acetobacter pomorum</name>
    <dbReference type="NCBI Taxonomy" id="65959"/>
    <lineage>
        <taxon>Bacteria</taxon>
        <taxon>Pseudomonadati</taxon>
        <taxon>Pseudomonadota</taxon>
        <taxon>Alphaproteobacteria</taxon>
        <taxon>Acetobacterales</taxon>
        <taxon>Acetobacteraceae</taxon>
        <taxon>Acetobacter</taxon>
    </lineage>
</organism>
<dbReference type="EMBL" id="CP023189">
    <property type="protein sequence ID" value="AXN01464.1"/>
    <property type="molecule type" value="Genomic_DNA"/>
</dbReference>
<protein>
    <submittedName>
        <fullName evidence="1">Uncharacterized protein</fullName>
    </submittedName>
</protein>
<evidence type="ECO:0000313" key="1">
    <source>
        <dbReference type="EMBL" id="AXN01464.1"/>
    </source>
</evidence>
<evidence type="ECO:0000313" key="2">
    <source>
        <dbReference type="Proteomes" id="UP000256572"/>
    </source>
</evidence>
<gene>
    <name evidence="1" type="ORF">CJF59_13565</name>
</gene>
<dbReference type="AlphaFoldDB" id="A0AAN1U9Z9"/>